<feature type="non-terminal residue" evidence="1">
    <location>
        <position position="1"/>
    </location>
</feature>
<dbReference type="EMBL" id="MU970043">
    <property type="protein sequence ID" value="KAK9325150.1"/>
    <property type="molecule type" value="Genomic_DNA"/>
</dbReference>
<dbReference type="Proteomes" id="UP001489719">
    <property type="component" value="Unassembled WGS sequence"/>
</dbReference>
<comment type="caution">
    <text evidence="1">The sequence shown here is derived from an EMBL/GenBank/DDBJ whole genome shotgun (WGS) entry which is preliminary data.</text>
</comment>
<proteinExistence type="predicted"/>
<sequence>LLHNDGEEKTKSATRGDFVFIDPGVRTFLTCYDSNENVVEVGRCAVVRVYKVDWRLFGTTRNAKTFEGPISGWARESIT</sequence>
<name>A0ACC3TVS8_9ASCO</name>
<reference evidence="2" key="1">
    <citation type="journal article" date="2024" name="Front. Bioeng. Biotechnol.">
        <title>Genome-scale model development and genomic sequencing of the oleaginous clade Lipomyces.</title>
        <authorList>
            <person name="Czajka J.J."/>
            <person name="Han Y."/>
            <person name="Kim J."/>
            <person name="Mondo S.J."/>
            <person name="Hofstad B.A."/>
            <person name="Robles A."/>
            <person name="Haridas S."/>
            <person name="Riley R."/>
            <person name="LaButti K."/>
            <person name="Pangilinan J."/>
            <person name="Andreopoulos W."/>
            <person name="Lipzen A."/>
            <person name="Yan J."/>
            <person name="Wang M."/>
            <person name="Ng V."/>
            <person name="Grigoriev I.V."/>
            <person name="Spatafora J.W."/>
            <person name="Magnuson J.K."/>
            <person name="Baker S.E."/>
            <person name="Pomraning K.R."/>
        </authorList>
    </citation>
    <scope>NUCLEOTIDE SEQUENCE [LARGE SCALE GENOMIC DNA]</scope>
    <source>
        <strain evidence="2">CBS 10300</strain>
    </source>
</reference>
<protein>
    <submittedName>
        <fullName evidence="1">Uncharacterized protein</fullName>
    </submittedName>
</protein>
<gene>
    <name evidence="1" type="ORF">V1517DRAFT_315541</name>
</gene>
<keyword evidence="2" id="KW-1185">Reference proteome</keyword>
<evidence type="ECO:0000313" key="2">
    <source>
        <dbReference type="Proteomes" id="UP001489719"/>
    </source>
</evidence>
<evidence type="ECO:0000313" key="1">
    <source>
        <dbReference type="EMBL" id="KAK9325150.1"/>
    </source>
</evidence>
<organism evidence="1 2">
    <name type="scientific">Lipomyces orientalis</name>
    <dbReference type="NCBI Taxonomy" id="1233043"/>
    <lineage>
        <taxon>Eukaryota</taxon>
        <taxon>Fungi</taxon>
        <taxon>Dikarya</taxon>
        <taxon>Ascomycota</taxon>
        <taxon>Saccharomycotina</taxon>
        <taxon>Lipomycetes</taxon>
        <taxon>Lipomycetales</taxon>
        <taxon>Lipomycetaceae</taxon>
        <taxon>Lipomyces</taxon>
    </lineage>
</organism>
<accession>A0ACC3TVS8</accession>